<dbReference type="GeneID" id="92050895"/>
<dbReference type="EMBL" id="JAQQWN010000009">
    <property type="protein sequence ID" value="KAK8066774.1"/>
    <property type="molecule type" value="Genomic_DNA"/>
</dbReference>
<evidence type="ECO:0000313" key="3">
    <source>
        <dbReference type="Proteomes" id="UP001433268"/>
    </source>
</evidence>
<proteinExistence type="predicted"/>
<accession>A0ABR1V6E5</accession>
<keyword evidence="3" id="KW-1185">Reference proteome</keyword>
<reference evidence="2 3" key="1">
    <citation type="submission" date="2023-01" db="EMBL/GenBank/DDBJ databases">
        <title>Analysis of 21 Apiospora genomes using comparative genomics revels a genus with tremendous synthesis potential of carbohydrate active enzymes and secondary metabolites.</title>
        <authorList>
            <person name="Sorensen T."/>
        </authorList>
    </citation>
    <scope>NUCLEOTIDE SEQUENCE [LARGE SCALE GENOMIC DNA]</scope>
    <source>
        <strain evidence="2 3">CBS 114990</strain>
    </source>
</reference>
<feature type="region of interest" description="Disordered" evidence="1">
    <location>
        <begin position="89"/>
        <end position="126"/>
    </location>
</feature>
<name>A0ABR1V6E5_9PEZI</name>
<sequence length="172" mass="18801">MELGQAPKVGSLGFGPANTRHYQQHHAFPSLSRSRSRPRSRPRPCSRLRPQNTHNLIQLLLQIPSLLFVPRQSATATAQDRLARPFLAAPPSLAQPPAPSPSQHTLSQHSSNPNATAPPPTRHITKASVCPGQHIRSHIALYLPKPVIDPVPIVPVAFPVLFPPSRPLAYHT</sequence>
<evidence type="ECO:0000256" key="1">
    <source>
        <dbReference type="SAM" id="MobiDB-lite"/>
    </source>
</evidence>
<dbReference type="Proteomes" id="UP001433268">
    <property type="component" value="Unassembled WGS sequence"/>
</dbReference>
<dbReference type="RefSeq" id="XP_066663527.1">
    <property type="nucleotide sequence ID" value="XM_066817835.1"/>
</dbReference>
<feature type="compositionally biased region" description="Polar residues" evidence="1">
    <location>
        <begin position="104"/>
        <end position="115"/>
    </location>
</feature>
<evidence type="ECO:0000313" key="2">
    <source>
        <dbReference type="EMBL" id="KAK8066774.1"/>
    </source>
</evidence>
<feature type="region of interest" description="Disordered" evidence="1">
    <location>
        <begin position="25"/>
        <end position="51"/>
    </location>
</feature>
<protein>
    <submittedName>
        <fullName evidence="2">Uncharacterized protein</fullName>
    </submittedName>
</protein>
<feature type="compositionally biased region" description="Basic residues" evidence="1">
    <location>
        <begin position="34"/>
        <end position="46"/>
    </location>
</feature>
<comment type="caution">
    <text evidence="2">The sequence shown here is derived from an EMBL/GenBank/DDBJ whole genome shotgun (WGS) entry which is preliminary data.</text>
</comment>
<gene>
    <name evidence="2" type="ORF">PG997_013521</name>
</gene>
<organism evidence="2 3">
    <name type="scientific">Apiospora hydei</name>
    <dbReference type="NCBI Taxonomy" id="1337664"/>
    <lineage>
        <taxon>Eukaryota</taxon>
        <taxon>Fungi</taxon>
        <taxon>Dikarya</taxon>
        <taxon>Ascomycota</taxon>
        <taxon>Pezizomycotina</taxon>
        <taxon>Sordariomycetes</taxon>
        <taxon>Xylariomycetidae</taxon>
        <taxon>Amphisphaeriales</taxon>
        <taxon>Apiosporaceae</taxon>
        <taxon>Apiospora</taxon>
    </lineage>
</organism>